<dbReference type="PANTHER" id="PTHR42051">
    <property type="entry name" value="MEIOTICALLY UP-REGULATED PROTEIN PB1A10.08"/>
    <property type="match status" value="1"/>
</dbReference>
<feature type="compositionally biased region" description="Low complexity" evidence="1">
    <location>
        <begin position="450"/>
        <end position="464"/>
    </location>
</feature>
<reference evidence="2 3" key="1">
    <citation type="submission" date="2024-01" db="EMBL/GenBank/DDBJ databases">
        <authorList>
            <person name="Allen C."/>
            <person name="Tagirdzhanova G."/>
        </authorList>
    </citation>
    <scope>NUCLEOTIDE SEQUENCE [LARGE SCALE GENOMIC DNA]</scope>
    <source>
        <strain evidence="2 3">CBS 119000</strain>
    </source>
</reference>
<feature type="compositionally biased region" description="Low complexity" evidence="1">
    <location>
        <begin position="483"/>
        <end position="498"/>
    </location>
</feature>
<feature type="compositionally biased region" description="Polar residues" evidence="1">
    <location>
        <begin position="427"/>
        <end position="449"/>
    </location>
</feature>
<protein>
    <submittedName>
        <fullName evidence="2">Uncharacterized protein</fullName>
    </submittedName>
</protein>
<feature type="region of interest" description="Disordered" evidence="1">
    <location>
        <begin position="427"/>
        <end position="464"/>
    </location>
</feature>
<dbReference type="Proteomes" id="UP001642502">
    <property type="component" value="Unassembled WGS sequence"/>
</dbReference>
<feature type="region of interest" description="Disordered" evidence="1">
    <location>
        <begin position="69"/>
        <end position="100"/>
    </location>
</feature>
<evidence type="ECO:0000256" key="1">
    <source>
        <dbReference type="SAM" id="MobiDB-lite"/>
    </source>
</evidence>
<feature type="compositionally biased region" description="Basic residues" evidence="1">
    <location>
        <begin position="254"/>
        <end position="263"/>
    </location>
</feature>
<comment type="caution">
    <text evidence="2">The sequence shown here is derived from an EMBL/GenBank/DDBJ whole genome shotgun (WGS) entry which is preliminary data.</text>
</comment>
<dbReference type="EMBL" id="CAWUON010000117">
    <property type="protein sequence ID" value="CAK7273618.1"/>
    <property type="molecule type" value="Genomic_DNA"/>
</dbReference>
<proteinExistence type="predicted"/>
<feature type="region of interest" description="Disordered" evidence="1">
    <location>
        <begin position="234"/>
        <end position="294"/>
    </location>
</feature>
<organism evidence="2 3">
    <name type="scientific">Sporothrix epigloea</name>
    <dbReference type="NCBI Taxonomy" id="1892477"/>
    <lineage>
        <taxon>Eukaryota</taxon>
        <taxon>Fungi</taxon>
        <taxon>Dikarya</taxon>
        <taxon>Ascomycota</taxon>
        <taxon>Pezizomycotina</taxon>
        <taxon>Sordariomycetes</taxon>
        <taxon>Sordariomycetidae</taxon>
        <taxon>Ophiostomatales</taxon>
        <taxon>Ophiostomataceae</taxon>
        <taxon>Sporothrix</taxon>
    </lineage>
</organism>
<accession>A0ABP0DZ91</accession>
<name>A0ABP0DZ91_9PEZI</name>
<feature type="region of interest" description="Disordered" evidence="1">
    <location>
        <begin position="478"/>
        <end position="525"/>
    </location>
</feature>
<sequence length="588" mass="63724">MNCVSIADAAPPGSAIIDVRKIAATNAMPVPPPAAKPACASQVNSSFLANERPTTPTSPVQIPIKTARHETAHPHAHAHAHHSKHRHHQRKPDDNQGEWLGLHPARAPAKWAVGPRRSSRDVHSPEFISPSVAMLLAVTTIPRSRSTRSLHRSQNFNGEQLYRSRMTDKSIIDHSPETEEEFRFSLSKSPLDVLLTAPEDLDEDDSSSVSDSTLEPDLSTRTVSLDSVPSLASSFTTSATSSYDSPRTPNRGHGSVRKARPTRRSMTPVSSPPGECRADPLSAESSDRSDDEADVDVDSLDFRVFQSTSPDPLAKTTEARLQPLRSAFKSNLTASLRALRNAARSFSSLNLTSIPPEDFLTRSILTIDPCIPYTDERRPPPLEEEPSPALRRYLNPSNGPHIDPRHGTTQVLSPALAFASLSPVSLPTKSTVPPGVSSSTFPTSPINRTASSASSGSSPPLASPFTASIQMQTYRVHRTKGVSSRSLNASSQSRSGSSVVPQKSGRNAAQYVSNNLPPGPRQRELRENSDFIRIAVMEMAMRRAGKLDDRKPGRARLALPSRKTSTKPYVIGADGVPARWTSFSMTSD</sequence>
<gene>
    <name evidence="2" type="ORF">SEPCBS119000_005752</name>
</gene>
<feature type="compositionally biased region" description="Basic residues" evidence="1">
    <location>
        <begin position="74"/>
        <end position="90"/>
    </location>
</feature>
<feature type="region of interest" description="Disordered" evidence="1">
    <location>
        <begin position="198"/>
        <end position="221"/>
    </location>
</feature>
<evidence type="ECO:0000313" key="3">
    <source>
        <dbReference type="Proteomes" id="UP001642502"/>
    </source>
</evidence>
<keyword evidence="3" id="KW-1185">Reference proteome</keyword>
<feature type="compositionally biased region" description="Polar residues" evidence="1">
    <location>
        <begin position="499"/>
        <end position="516"/>
    </location>
</feature>
<dbReference type="InterPro" id="IPR034443">
    <property type="entry name" value="PB1A10.08"/>
</dbReference>
<dbReference type="PANTHER" id="PTHR42051:SF1">
    <property type="entry name" value="MEIOTICALLY UP-REGULATED PROTEIN PB1A10.08"/>
    <property type="match status" value="1"/>
</dbReference>
<evidence type="ECO:0000313" key="2">
    <source>
        <dbReference type="EMBL" id="CAK7273618.1"/>
    </source>
</evidence>